<proteinExistence type="predicted"/>
<feature type="region of interest" description="Disordered" evidence="1">
    <location>
        <begin position="1"/>
        <end position="28"/>
    </location>
</feature>
<reference evidence="2 3" key="1">
    <citation type="journal article" date="2015" name="Genome Biol. Evol.">
        <title>Comparative Genomics of a Bacterivorous Green Alga Reveals Evolutionary Causalities and Consequences of Phago-Mixotrophic Mode of Nutrition.</title>
        <authorList>
            <person name="Burns J.A."/>
            <person name="Paasch A."/>
            <person name="Narechania A."/>
            <person name="Kim E."/>
        </authorList>
    </citation>
    <scope>NUCLEOTIDE SEQUENCE [LARGE SCALE GENOMIC DNA]</scope>
    <source>
        <strain evidence="2 3">PLY_AMNH</strain>
    </source>
</reference>
<dbReference type="Proteomes" id="UP001190700">
    <property type="component" value="Unassembled WGS sequence"/>
</dbReference>
<sequence>MAENESEVVLGDPSLSKSQTQNARRVTKNSPLLSRLEERAHNAAVRRNAAATSLPCAFGSGADRFTLAIGAEFIPDAPDPGIYPVYESSFSNGVQQPHAGLPPIMQYPSQSANGLWSRSGIPRLSEGVGSGSTIGARNLGPTAYEQHKSKDSLYHSGSVWLDTVHCSSSFATKTKRFEQAGVEILEIPDSKYTIETEAKHWTSKGVPKQKAARFRKKDVHTEKAGFLTLPSIAPGYIYNTDCPHLPCIASGLKEDSNNSSAIFKDKCERFPDAKMQYARPLGPDTYSGAWFRAIKV</sequence>
<name>A0AAE0LBT8_9CHLO</name>
<comment type="caution">
    <text evidence="2">The sequence shown here is derived from an EMBL/GenBank/DDBJ whole genome shotgun (WGS) entry which is preliminary data.</text>
</comment>
<evidence type="ECO:0000313" key="2">
    <source>
        <dbReference type="EMBL" id="KAK3279020.1"/>
    </source>
</evidence>
<organism evidence="2 3">
    <name type="scientific">Cymbomonas tetramitiformis</name>
    <dbReference type="NCBI Taxonomy" id="36881"/>
    <lineage>
        <taxon>Eukaryota</taxon>
        <taxon>Viridiplantae</taxon>
        <taxon>Chlorophyta</taxon>
        <taxon>Pyramimonadophyceae</taxon>
        <taxon>Pyramimonadales</taxon>
        <taxon>Pyramimonadaceae</taxon>
        <taxon>Cymbomonas</taxon>
    </lineage>
</organism>
<feature type="compositionally biased region" description="Polar residues" evidence="1">
    <location>
        <begin position="15"/>
        <end position="28"/>
    </location>
</feature>
<keyword evidence="3" id="KW-1185">Reference proteome</keyword>
<evidence type="ECO:0000313" key="3">
    <source>
        <dbReference type="Proteomes" id="UP001190700"/>
    </source>
</evidence>
<gene>
    <name evidence="2" type="ORF">CYMTET_13081</name>
</gene>
<accession>A0AAE0LBT8</accession>
<protein>
    <submittedName>
        <fullName evidence="2">Uncharacterized protein</fullName>
    </submittedName>
</protein>
<evidence type="ECO:0000256" key="1">
    <source>
        <dbReference type="SAM" id="MobiDB-lite"/>
    </source>
</evidence>
<dbReference type="EMBL" id="LGRX02005172">
    <property type="protein sequence ID" value="KAK3279020.1"/>
    <property type="molecule type" value="Genomic_DNA"/>
</dbReference>
<dbReference type="AlphaFoldDB" id="A0AAE0LBT8"/>